<keyword evidence="3" id="KW-1185">Reference proteome</keyword>
<evidence type="ECO:0000256" key="1">
    <source>
        <dbReference type="ARBA" id="ARBA00007529"/>
    </source>
</evidence>
<protein>
    <submittedName>
        <fullName evidence="2">Proline racemase family protein</fullName>
    </submittedName>
</protein>
<dbReference type="PANTHER" id="PTHR33442">
    <property type="entry name" value="TRANS-3-HYDROXY-L-PROLINE DEHYDRATASE"/>
    <property type="match status" value="1"/>
</dbReference>
<dbReference type="SFLD" id="SFLDS00028">
    <property type="entry name" value="Proline_Racemase"/>
    <property type="match status" value="1"/>
</dbReference>
<dbReference type="InterPro" id="IPR008794">
    <property type="entry name" value="Pro_racemase_fam"/>
</dbReference>
<reference evidence="2 3" key="1">
    <citation type="submission" date="2021-01" db="EMBL/GenBank/DDBJ databases">
        <title>Actinoplanes sp. nov. LDG1-06 isolated from lichen.</title>
        <authorList>
            <person name="Saeng-In P."/>
            <person name="Phongsopitanun W."/>
            <person name="Kanchanasin P."/>
            <person name="Yuki M."/>
            <person name="Kudo T."/>
            <person name="Ohkuma M."/>
            <person name="Tanasupawat S."/>
        </authorList>
    </citation>
    <scope>NUCLEOTIDE SEQUENCE [LARGE SCALE GENOMIC DNA]</scope>
    <source>
        <strain evidence="2 3">LDG1-06</strain>
    </source>
</reference>
<gene>
    <name evidence="2" type="ORF">JIG36_08965</name>
</gene>
<dbReference type="Pfam" id="PF05544">
    <property type="entry name" value="Pro_racemase"/>
    <property type="match status" value="2"/>
</dbReference>
<organism evidence="2 3">
    <name type="scientific">Paractinoplanes ovalisporus</name>
    <dbReference type="NCBI Taxonomy" id="2810368"/>
    <lineage>
        <taxon>Bacteria</taxon>
        <taxon>Bacillati</taxon>
        <taxon>Actinomycetota</taxon>
        <taxon>Actinomycetes</taxon>
        <taxon>Micromonosporales</taxon>
        <taxon>Micromonosporaceae</taxon>
        <taxon>Paractinoplanes</taxon>
    </lineage>
</organism>
<sequence length="325" mass="33980">MSAIDSHTAGEPTRVITGGLPPLTGVTLAEKQASLYASWPDLIGMVVGEPRGHAPSHATVVLPPTRPDADLSLLILSALGPLEMCGHALIGTVTTLLETGLYQSPTLRIETLAGLITAHATVHDGEVTHVRFQGAPSYVEHDNLPVDVPGFGVVPVSLVYGGLWYAVVDVAAIGMTIHLDHVNALVTAGSRIRAALPRRVPQTLFVADGLVNMATSDELGFDRSPCGTGTCARLALMHARGELAPGESREFTSITGTRFTGRIASATDDRVHPEISGSAWLTARTTLLFSPTDPLRAGFFVPAVDRASVPGTGRLSGPGPGMRLA</sequence>
<dbReference type="Proteomes" id="UP000632138">
    <property type="component" value="Unassembled WGS sequence"/>
</dbReference>
<dbReference type="PIRSF" id="PIRSF029792">
    <property type="entry name" value="Pro_racemase"/>
    <property type="match status" value="1"/>
</dbReference>
<evidence type="ECO:0000313" key="3">
    <source>
        <dbReference type="Proteomes" id="UP000632138"/>
    </source>
</evidence>
<dbReference type="Gene3D" id="3.10.310.10">
    <property type="entry name" value="Diaminopimelate Epimerase, Chain A, domain 1"/>
    <property type="match status" value="2"/>
</dbReference>
<comment type="caution">
    <text evidence="2">The sequence shown here is derived from an EMBL/GenBank/DDBJ whole genome shotgun (WGS) entry which is preliminary data.</text>
</comment>
<dbReference type="PANTHER" id="PTHR33442:SF1">
    <property type="entry name" value="TRANS-3-HYDROXY-L-PROLINE DEHYDRATASE"/>
    <property type="match status" value="1"/>
</dbReference>
<dbReference type="RefSeq" id="WP_203375543.1">
    <property type="nucleotide sequence ID" value="NZ_JAENHP010000002.1"/>
</dbReference>
<dbReference type="EMBL" id="JAENHP010000002">
    <property type="protein sequence ID" value="MBM2615682.1"/>
    <property type="molecule type" value="Genomic_DNA"/>
</dbReference>
<accession>A0ABS2A767</accession>
<comment type="similarity">
    <text evidence="1">Belongs to the proline racemase family.</text>
</comment>
<proteinExistence type="inferred from homology"/>
<evidence type="ECO:0000313" key="2">
    <source>
        <dbReference type="EMBL" id="MBM2615682.1"/>
    </source>
</evidence>
<dbReference type="SUPFAM" id="SSF54506">
    <property type="entry name" value="Diaminopimelate epimerase-like"/>
    <property type="match status" value="1"/>
</dbReference>
<name>A0ABS2A767_9ACTN</name>